<comment type="similarity">
    <text evidence="1">Belongs to the universal stress protein A family.</text>
</comment>
<protein>
    <submittedName>
        <fullName evidence="3">Universal stress protein</fullName>
    </submittedName>
</protein>
<dbReference type="InterPro" id="IPR006015">
    <property type="entry name" value="Universal_stress_UspA"/>
</dbReference>
<evidence type="ECO:0000313" key="3">
    <source>
        <dbReference type="EMBL" id="HFC97203.1"/>
    </source>
</evidence>
<proteinExistence type="inferred from homology"/>
<dbReference type="CDD" id="cd00293">
    <property type="entry name" value="USP-like"/>
    <property type="match status" value="2"/>
</dbReference>
<feature type="domain" description="UspA" evidence="2">
    <location>
        <begin position="22"/>
        <end position="172"/>
    </location>
</feature>
<organism evidence="3">
    <name type="scientific">Thermosulfurimonas dismutans</name>
    <dbReference type="NCBI Taxonomy" id="999894"/>
    <lineage>
        <taxon>Bacteria</taxon>
        <taxon>Pseudomonadati</taxon>
        <taxon>Thermodesulfobacteriota</taxon>
        <taxon>Thermodesulfobacteria</taxon>
        <taxon>Thermodesulfobacteriales</taxon>
        <taxon>Thermodesulfobacteriaceae</taxon>
        <taxon>Thermosulfurimonas</taxon>
    </lineage>
</organism>
<gene>
    <name evidence="3" type="ORF">ENJ40_01925</name>
</gene>
<name>A0A7C3GT85_9BACT</name>
<accession>A0A7C3GT85</accession>
<dbReference type="AlphaFoldDB" id="A0A7C3GT85"/>
<comment type="caution">
    <text evidence="3">The sequence shown here is derived from an EMBL/GenBank/DDBJ whole genome shotgun (WGS) entry which is preliminary data.</text>
</comment>
<evidence type="ECO:0000259" key="2">
    <source>
        <dbReference type="Pfam" id="PF00582"/>
    </source>
</evidence>
<dbReference type="InterPro" id="IPR014729">
    <property type="entry name" value="Rossmann-like_a/b/a_fold"/>
</dbReference>
<sequence>MKLIRTGVFHFFKGATGMEPRHKVLLAYDGTTPSRQAVAYLDRVFGHREDFGVTVCVIARRPPSYLLQSGGGKSFLEKEDLLDKAISESLAQAREVAERGRALFSVLPREAVETKVSLQSGDLAYEIIREAESGYYDAIVVGRRGLSRVTQGFMGSVSYKLAQHARVPVWMVAGKEWNHRVLVAVDLGEPGFRVVDHVAYTFALDPRVEITLLHVVYPWVGAEPRTQTLKRVARELEVSEEEETRGFFERARKRFEEEGFPSERVRVKIVRSIFGPASAILREARREGYGTVVVGRRGRGGFKGLLLGSVSTKIISTLKDRAVWLVS</sequence>
<dbReference type="Gene3D" id="3.40.50.620">
    <property type="entry name" value="HUPs"/>
    <property type="match status" value="2"/>
</dbReference>
<dbReference type="PANTHER" id="PTHR46268">
    <property type="entry name" value="STRESS RESPONSE PROTEIN NHAX"/>
    <property type="match status" value="1"/>
</dbReference>
<dbReference type="EMBL" id="DRMH01000020">
    <property type="protein sequence ID" value="HFC97203.1"/>
    <property type="molecule type" value="Genomic_DNA"/>
</dbReference>
<dbReference type="PANTHER" id="PTHR46268:SF6">
    <property type="entry name" value="UNIVERSAL STRESS PROTEIN UP12"/>
    <property type="match status" value="1"/>
</dbReference>
<feature type="domain" description="UspA" evidence="2">
    <location>
        <begin position="179"/>
        <end position="316"/>
    </location>
</feature>
<dbReference type="Proteomes" id="UP000886043">
    <property type="component" value="Unassembled WGS sequence"/>
</dbReference>
<reference evidence="3" key="1">
    <citation type="journal article" date="2020" name="mSystems">
        <title>Genome- and Community-Level Interaction Insights into Carbon Utilization and Element Cycling Functions of Hydrothermarchaeota in Hydrothermal Sediment.</title>
        <authorList>
            <person name="Zhou Z."/>
            <person name="Liu Y."/>
            <person name="Xu W."/>
            <person name="Pan J."/>
            <person name="Luo Z.H."/>
            <person name="Li M."/>
        </authorList>
    </citation>
    <scope>NUCLEOTIDE SEQUENCE [LARGE SCALE GENOMIC DNA]</scope>
    <source>
        <strain evidence="3">HyVt-483</strain>
    </source>
</reference>
<dbReference type="SUPFAM" id="SSF52402">
    <property type="entry name" value="Adenine nucleotide alpha hydrolases-like"/>
    <property type="match status" value="2"/>
</dbReference>
<evidence type="ECO:0000256" key="1">
    <source>
        <dbReference type="ARBA" id="ARBA00008791"/>
    </source>
</evidence>
<dbReference type="Pfam" id="PF00582">
    <property type="entry name" value="Usp"/>
    <property type="match status" value="2"/>
</dbReference>
<dbReference type="PRINTS" id="PR01438">
    <property type="entry name" value="UNVRSLSTRESS"/>
</dbReference>
<dbReference type="InterPro" id="IPR006016">
    <property type="entry name" value="UspA"/>
</dbReference>